<feature type="chain" id="PRO_5021717430" description="DUF1254 domain-containing protein" evidence="1">
    <location>
        <begin position="34"/>
        <end position="527"/>
    </location>
</feature>
<dbReference type="Pfam" id="PF06742">
    <property type="entry name" value="DUF1214"/>
    <property type="match status" value="1"/>
</dbReference>
<evidence type="ECO:0000259" key="2">
    <source>
        <dbReference type="Pfam" id="PF06742"/>
    </source>
</evidence>
<dbReference type="SUPFAM" id="SSF160935">
    <property type="entry name" value="VPA0735-like"/>
    <property type="match status" value="1"/>
</dbReference>
<dbReference type="Gene3D" id="1.10.3360.10">
    <property type="entry name" value="VPA0735-like domain"/>
    <property type="match status" value="1"/>
</dbReference>
<dbReference type="InterPro" id="IPR010679">
    <property type="entry name" value="DUF1254"/>
</dbReference>
<evidence type="ECO:0008006" key="6">
    <source>
        <dbReference type="Google" id="ProtNLM"/>
    </source>
</evidence>
<dbReference type="AlphaFoldDB" id="A0A518CLQ2"/>
<protein>
    <recommendedName>
        <fullName evidence="6">DUF1254 domain-containing protein</fullName>
    </recommendedName>
</protein>
<reference evidence="4 5" key="1">
    <citation type="submission" date="2019-02" db="EMBL/GenBank/DDBJ databases">
        <title>Deep-cultivation of Planctomycetes and their phenomic and genomic characterization uncovers novel biology.</title>
        <authorList>
            <person name="Wiegand S."/>
            <person name="Jogler M."/>
            <person name="Boedeker C."/>
            <person name="Pinto D."/>
            <person name="Vollmers J."/>
            <person name="Rivas-Marin E."/>
            <person name="Kohn T."/>
            <person name="Peeters S.H."/>
            <person name="Heuer A."/>
            <person name="Rast P."/>
            <person name="Oberbeckmann S."/>
            <person name="Bunk B."/>
            <person name="Jeske O."/>
            <person name="Meyerdierks A."/>
            <person name="Storesund J.E."/>
            <person name="Kallscheuer N."/>
            <person name="Luecker S."/>
            <person name="Lage O.M."/>
            <person name="Pohl T."/>
            <person name="Merkel B.J."/>
            <person name="Hornburger P."/>
            <person name="Mueller R.-W."/>
            <person name="Bruemmer F."/>
            <person name="Labrenz M."/>
            <person name="Spormann A.M."/>
            <person name="Op den Camp H."/>
            <person name="Overmann J."/>
            <person name="Amann R."/>
            <person name="Jetten M.S.M."/>
            <person name="Mascher T."/>
            <person name="Medema M.H."/>
            <person name="Devos D.P."/>
            <person name="Kaster A.-K."/>
            <person name="Ovreas L."/>
            <person name="Rohde M."/>
            <person name="Galperin M.Y."/>
            <person name="Jogler C."/>
        </authorList>
    </citation>
    <scope>NUCLEOTIDE SEQUENCE [LARGE SCALE GENOMIC DNA]</scope>
    <source>
        <strain evidence="4 5">Pla110</strain>
    </source>
</reference>
<organism evidence="4 5">
    <name type="scientific">Polystyrenella longa</name>
    <dbReference type="NCBI Taxonomy" id="2528007"/>
    <lineage>
        <taxon>Bacteria</taxon>
        <taxon>Pseudomonadati</taxon>
        <taxon>Planctomycetota</taxon>
        <taxon>Planctomycetia</taxon>
        <taxon>Planctomycetales</taxon>
        <taxon>Planctomycetaceae</taxon>
        <taxon>Polystyrenella</taxon>
    </lineage>
</organism>
<dbReference type="InterPro" id="IPR010621">
    <property type="entry name" value="DUF1214"/>
</dbReference>
<dbReference type="PANTHER" id="PTHR36509">
    <property type="entry name" value="BLL3101 PROTEIN"/>
    <property type="match status" value="1"/>
</dbReference>
<name>A0A518CLQ2_9PLAN</name>
<dbReference type="Gene3D" id="2.60.120.600">
    <property type="entry name" value="Domain of unknown function DUF1214, C-terminal domain"/>
    <property type="match status" value="1"/>
</dbReference>
<evidence type="ECO:0000259" key="3">
    <source>
        <dbReference type="Pfam" id="PF06863"/>
    </source>
</evidence>
<feature type="signal peptide" evidence="1">
    <location>
        <begin position="1"/>
        <end position="33"/>
    </location>
</feature>
<gene>
    <name evidence="4" type="ORF">Pla110_18790</name>
</gene>
<dbReference type="Proteomes" id="UP000317178">
    <property type="component" value="Chromosome"/>
</dbReference>
<feature type="domain" description="DUF1254" evidence="3">
    <location>
        <begin position="120"/>
        <end position="251"/>
    </location>
</feature>
<proteinExistence type="predicted"/>
<evidence type="ECO:0000313" key="4">
    <source>
        <dbReference type="EMBL" id="QDU80156.1"/>
    </source>
</evidence>
<dbReference type="InterPro" id="IPR037049">
    <property type="entry name" value="DUF1214_C_sf"/>
</dbReference>
<dbReference type="Pfam" id="PF06863">
    <property type="entry name" value="DUF1254"/>
    <property type="match status" value="1"/>
</dbReference>
<sequence length="527" mass="58777" precursor="true">MNMKRIFQTKSGPLAAVLLMTCILCGTTKLAVAQVAKDTQQPKMKMTTDIPESIITPDKVETPIGTLEYFDGVPIGGTKDALYDYVDRARAVQVYIEMIPAVSTYSLLQGSRDMNMGDSNQIVLWEQLGDSKSLVLTYNNTSLYTWGFLDLEKDGPTVIEVPPDVLGILDDGDMRYLSDMGAAGPDKGKGGKYLVLPPGYEGDVPEGYFVVKSTSYVVWNFMRGYVRGSVTNPADVKRSADNIKANLKVYPLARKDNPPKMEFKNMSGVHYNTVPPNDFSYFERLNEIIQKEPIEFIGPETRGLMAGLGIQKGKPFRPDARMKKLLTEAVAIGSGYARANTVYPRDPGHRFYPETDSEWVMAFPDKDCFFLKDGIRRIDARLWMHFNAVCVTPAMAGIQPGVGSDYGIVGMDSKHQPLDGAKTYKLHLPPNVPAKDNWSVTIYDTQHRSMLQTDQPFAGVNSLSGELKPNADGSYDLYFAPKAPKGKESNWIQTVPGKSWFIILRMYGPLEPWLDKTWRPSELELVK</sequence>
<dbReference type="PANTHER" id="PTHR36509:SF3">
    <property type="entry name" value="SIGNAL PEPTIDE PROTEIN"/>
    <property type="match status" value="1"/>
</dbReference>
<evidence type="ECO:0000313" key="5">
    <source>
        <dbReference type="Proteomes" id="UP000317178"/>
    </source>
</evidence>
<dbReference type="EMBL" id="CP036281">
    <property type="protein sequence ID" value="QDU80156.1"/>
    <property type="molecule type" value="Genomic_DNA"/>
</dbReference>
<accession>A0A518CLQ2</accession>
<feature type="domain" description="DUF1214" evidence="2">
    <location>
        <begin position="409"/>
        <end position="510"/>
    </location>
</feature>
<dbReference type="InterPro" id="IPR037050">
    <property type="entry name" value="DUF1254_sf"/>
</dbReference>
<dbReference type="Gene3D" id="2.60.40.1610">
    <property type="entry name" value="Domain of unknown function DUF1254"/>
    <property type="match status" value="1"/>
</dbReference>
<dbReference type="KEGG" id="plon:Pla110_18790"/>
<evidence type="ECO:0000256" key="1">
    <source>
        <dbReference type="SAM" id="SignalP"/>
    </source>
</evidence>
<keyword evidence="1" id="KW-0732">Signal</keyword>
<keyword evidence="5" id="KW-1185">Reference proteome</keyword>